<dbReference type="FunFam" id="2.60.120.260:FF:000065">
    <property type="entry name" value="Beta-galactosidase A"/>
    <property type="match status" value="1"/>
</dbReference>
<dbReference type="InterPro" id="IPR031330">
    <property type="entry name" value="Gly_Hdrlase_35_cat"/>
</dbReference>
<feature type="domain" description="Beta-galactosidase" evidence="16">
    <location>
        <begin position="395"/>
        <end position="574"/>
    </location>
</feature>
<evidence type="ECO:0000313" key="17">
    <source>
        <dbReference type="EMBL" id="KAJ9635331.1"/>
    </source>
</evidence>
<evidence type="ECO:0000256" key="5">
    <source>
        <dbReference type="ARBA" id="ARBA00022525"/>
    </source>
</evidence>
<dbReference type="SMART" id="SM01029">
    <property type="entry name" value="BetaGal_dom2"/>
    <property type="match status" value="1"/>
</dbReference>
<comment type="similarity">
    <text evidence="3 14">Belongs to the glycosyl hydrolase 35 family.</text>
</comment>
<dbReference type="PANTHER" id="PTHR23421">
    <property type="entry name" value="BETA-GALACTOSIDASE RELATED"/>
    <property type="match status" value="1"/>
</dbReference>
<feature type="signal peptide" evidence="15">
    <location>
        <begin position="1"/>
        <end position="20"/>
    </location>
</feature>
<dbReference type="GO" id="GO:0005576">
    <property type="term" value="C:extracellular region"/>
    <property type="evidence" value="ECO:0007669"/>
    <property type="project" value="UniProtKB-SubCell"/>
</dbReference>
<dbReference type="InterPro" id="IPR008979">
    <property type="entry name" value="Galactose-bd-like_sf"/>
</dbReference>
<dbReference type="Gene3D" id="3.20.20.80">
    <property type="entry name" value="Glycosidases"/>
    <property type="match status" value="1"/>
</dbReference>
<name>A0AA39CX77_9EURO</name>
<dbReference type="Gene3D" id="2.60.390.10">
    <property type="entry name" value="Beta-galactosidase, domain 3"/>
    <property type="match status" value="1"/>
</dbReference>
<evidence type="ECO:0000256" key="9">
    <source>
        <dbReference type="ARBA" id="ARBA00023180"/>
    </source>
</evidence>
<evidence type="ECO:0000256" key="10">
    <source>
        <dbReference type="ARBA" id="ARBA00023277"/>
    </source>
</evidence>
<dbReference type="InterPro" id="IPR025972">
    <property type="entry name" value="BetaGal_dom3"/>
</dbReference>
<dbReference type="PROSITE" id="PS01182">
    <property type="entry name" value="GLYCOSYL_HYDROL_F35"/>
    <property type="match status" value="1"/>
</dbReference>
<keyword evidence="9" id="KW-0325">Glycoprotein</keyword>
<comment type="caution">
    <text evidence="17">The sequence shown here is derived from an EMBL/GenBank/DDBJ whole genome shotgun (WGS) entry which is preliminary data.</text>
</comment>
<keyword evidence="8" id="KW-1015">Disulfide bond</keyword>
<dbReference type="Pfam" id="PF10435">
    <property type="entry name" value="BetaGal_dom2"/>
    <property type="match status" value="1"/>
</dbReference>
<dbReference type="InterPro" id="IPR036833">
    <property type="entry name" value="BetaGal_dom3_sf"/>
</dbReference>
<dbReference type="FunFam" id="2.60.120.260:FF:000088">
    <property type="entry name" value="Beta-galactosidase A"/>
    <property type="match status" value="1"/>
</dbReference>
<dbReference type="GO" id="GO:0000272">
    <property type="term" value="P:polysaccharide catabolic process"/>
    <property type="evidence" value="ECO:0007669"/>
    <property type="project" value="UniProtKB-KW"/>
</dbReference>
<feature type="chain" id="PRO_5041225186" description="Beta-galactosidase" evidence="15">
    <location>
        <begin position="21"/>
        <end position="1010"/>
    </location>
</feature>
<evidence type="ECO:0000313" key="18">
    <source>
        <dbReference type="Proteomes" id="UP001172681"/>
    </source>
</evidence>
<dbReference type="InterPro" id="IPR018954">
    <property type="entry name" value="Betagal_dom2"/>
</dbReference>
<dbReference type="Pfam" id="PF13363">
    <property type="entry name" value="BetaGal_dom3"/>
    <property type="match status" value="1"/>
</dbReference>
<accession>A0AA39CX77</accession>
<dbReference type="Pfam" id="PF01301">
    <property type="entry name" value="Glyco_hydro_35"/>
    <property type="match status" value="1"/>
</dbReference>
<dbReference type="InterPro" id="IPR019801">
    <property type="entry name" value="Glyco_hydro_35_CS"/>
</dbReference>
<keyword evidence="10" id="KW-0119">Carbohydrate metabolism</keyword>
<dbReference type="Pfam" id="PF13364">
    <property type="entry name" value="BetaGal_ABD2"/>
    <property type="match status" value="2"/>
</dbReference>
<comment type="subcellular location">
    <subcellularLocation>
        <location evidence="2">Secreted</location>
    </subcellularLocation>
</comment>
<evidence type="ECO:0000256" key="4">
    <source>
        <dbReference type="ARBA" id="ARBA00012756"/>
    </source>
</evidence>
<dbReference type="SUPFAM" id="SSF117100">
    <property type="entry name" value="Beta-galactosidase LacA, domain 3"/>
    <property type="match status" value="1"/>
</dbReference>
<proteinExistence type="inferred from homology"/>
<protein>
    <recommendedName>
        <fullName evidence="4 13">Beta-galactosidase</fullName>
        <ecNumber evidence="4 13">3.2.1.23</ecNumber>
    </recommendedName>
</protein>
<dbReference type="EMBL" id="JAPDRN010000034">
    <property type="protein sequence ID" value="KAJ9635331.1"/>
    <property type="molecule type" value="Genomic_DNA"/>
</dbReference>
<evidence type="ECO:0000256" key="1">
    <source>
        <dbReference type="ARBA" id="ARBA00001412"/>
    </source>
</evidence>
<keyword evidence="12" id="KW-0624">Polysaccharide degradation</keyword>
<dbReference type="GO" id="GO:0004565">
    <property type="term" value="F:beta-galactosidase activity"/>
    <property type="evidence" value="ECO:0007669"/>
    <property type="project" value="UniProtKB-EC"/>
</dbReference>
<dbReference type="FunFam" id="2.102.20.10:FF:000001">
    <property type="entry name" value="Beta-galactosidase A"/>
    <property type="match status" value="1"/>
</dbReference>
<organism evidence="17 18">
    <name type="scientific">Knufia peltigerae</name>
    <dbReference type="NCBI Taxonomy" id="1002370"/>
    <lineage>
        <taxon>Eukaryota</taxon>
        <taxon>Fungi</taxon>
        <taxon>Dikarya</taxon>
        <taxon>Ascomycota</taxon>
        <taxon>Pezizomycotina</taxon>
        <taxon>Eurotiomycetes</taxon>
        <taxon>Chaetothyriomycetidae</taxon>
        <taxon>Chaetothyriales</taxon>
        <taxon>Trichomeriaceae</taxon>
        <taxon>Knufia</taxon>
    </lineage>
</organism>
<evidence type="ECO:0000256" key="14">
    <source>
        <dbReference type="RuleBase" id="RU003679"/>
    </source>
</evidence>
<reference evidence="17" key="1">
    <citation type="submission" date="2022-10" db="EMBL/GenBank/DDBJ databases">
        <title>Culturing micro-colonial fungi from biological soil crusts in the Mojave desert and describing Neophaeococcomyces mojavensis, and introducing the new genera and species Taxawa tesnikishii.</title>
        <authorList>
            <person name="Kurbessoian T."/>
            <person name="Stajich J.E."/>
        </authorList>
    </citation>
    <scope>NUCLEOTIDE SEQUENCE</scope>
    <source>
        <strain evidence="17">TK_35</strain>
    </source>
</reference>
<dbReference type="Gene3D" id="2.102.20.10">
    <property type="entry name" value="Beta-galactosidase, domain 2"/>
    <property type="match status" value="1"/>
</dbReference>
<evidence type="ECO:0000256" key="11">
    <source>
        <dbReference type="ARBA" id="ARBA00023295"/>
    </source>
</evidence>
<dbReference type="Proteomes" id="UP001172681">
    <property type="component" value="Unassembled WGS sequence"/>
</dbReference>
<dbReference type="InterPro" id="IPR017853">
    <property type="entry name" value="GH"/>
</dbReference>
<evidence type="ECO:0000256" key="12">
    <source>
        <dbReference type="ARBA" id="ARBA00023326"/>
    </source>
</evidence>
<keyword evidence="6 15" id="KW-0732">Signal</keyword>
<dbReference type="Gene3D" id="2.60.120.260">
    <property type="entry name" value="Galactose-binding domain-like"/>
    <property type="match status" value="2"/>
</dbReference>
<keyword evidence="5" id="KW-0964">Secreted</keyword>
<evidence type="ECO:0000256" key="2">
    <source>
        <dbReference type="ARBA" id="ARBA00004613"/>
    </source>
</evidence>
<dbReference type="InterPro" id="IPR025300">
    <property type="entry name" value="BetaGal_jelly_roll_dom"/>
</dbReference>
<dbReference type="SUPFAM" id="SSF51011">
    <property type="entry name" value="Glycosyl hydrolase domain"/>
    <property type="match status" value="1"/>
</dbReference>
<keyword evidence="18" id="KW-1185">Reference proteome</keyword>
<evidence type="ECO:0000256" key="15">
    <source>
        <dbReference type="SAM" id="SignalP"/>
    </source>
</evidence>
<dbReference type="FunFam" id="2.60.390.10:FF:000001">
    <property type="entry name" value="Beta-galactosidase A"/>
    <property type="match status" value="1"/>
</dbReference>
<dbReference type="SUPFAM" id="SSF51445">
    <property type="entry name" value="(Trans)glycosidases"/>
    <property type="match status" value="1"/>
</dbReference>
<dbReference type="InterPro" id="IPR001944">
    <property type="entry name" value="Glycoside_Hdrlase_35"/>
</dbReference>
<dbReference type="FunFam" id="3.20.20.80:FF:000040">
    <property type="entry name" value="Beta-galactosidase A"/>
    <property type="match status" value="1"/>
</dbReference>
<evidence type="ECO:0000256" key="3">
    <source>
        <dbReference type="ARBA" id="ARBA00009809"/>
    </source>
</evidence>
<evidence type="ECO:0000256" key="7">
    <source>
        <dbReference type="ARBA" id="ARBA00022801"/>
    </source>
</evidence>
<dbReference type="PRINTS" id="PR00742">
    <property type="entry name" value="GLHYDRLASE35"/>
</dbReference>
<dbReference type="AlphaFoldDB" id="A0AA39CX77"/>
<evidence type="ECO:0000256" key="6">
    <source>
        <dbReference type="ARBA" id="ARBA00022729"/>
    </source>
</evidence>
<comment type="catalytic activity">
    <reaction evidence="1 13">
        <text>Hydrolysis of terminal non-reducing beta-D-galactose residues in beta-D-galactosides.</text>
        <dbReference type="EC" id="3.2.1.23"/>
    </reaction>
</comment>
<keyword evidence="7 13" id="KW-0378">Hydrolase</keyword>
<keyword evidence="11 13" id="KW-0326">Glycosidase</keyword>
<evidence type="ECO:0000259" key="16">
    <source>
        <dbReference type="SMART" id="SM01029"/>
    </source>
</evidence>
<gene>
    <name evidence="17" type="ORF">H2204_005892</name>
</gene>
<dbReference type="SUPFAM" id="SSF49785">
    <property type="entry name" value="Galactose-binding domain-like"/>
    <property type="match status" value="2"/>
</dbReference>
<dbReference type="InterPro" id="IPR037110">
    <property type="entry name" value="Betagal_dom2_sf"/>
</dbReference>
<dbReference type="EC" id="3.2.1.23" evidence="4 13"/>
<evidence type="ECO:0000256" key="13">
    <source>
        <dbReference type="RuleBase" id="RU000675"/>
    </source>
</evidence>
<sequence length="1010" mass="110670">MKLVFASIVGLLATQLSALAVPSNTFGRYKITDHPDPEKRALLQNLVTWDETSLFVRGERMMIWSGEFHPFRLPVPSLWLDVFQKIKALGFNCASFYVDWALVEGKHGNYTADGVFALEPFFNAASSAGIYLLARPGPYINAESSGGGFPGWLQRIKGRLRTTDPSFIEATQNYVSHVAGTIAKAQITNGGPIILYQPENEYSGFCCGIDGPDGNYMQIVEDQAREAGVVVPLLSNDAGVNGYNAPGTGNGSVDIYGHDSYPLGFDCANPTVWPAGKLPTDYWQRHLRQSPTTPYSITEFQAGSFDPWGGPGFEKCGVLVGSDFERVFYKNDLSFGVKFLNLYMIFGGTNWGNLGHPGGYTSYDYAAPIAEGRQVDQDKYSQLKLIGNFVKVSPAYFDAVPLHNSTALYTDNEDLLVTPVKGNSSATTFYVVRHTNYTSQASTSYKLMLQTSAGNLTVPQAGSVLTLNGRDSKIHVTDYDVNGTKILYSTAEVFTWKDFGQKKVLLVYGGEGEHHEISISSTSTPSLVEGPQVGITMKNGSQAVVAWETTTQRRIVEVDNLQIFILDRNSAYNYWVPELSGNAQKVGFSSQETTASSIIVKAGYLIRAAYLEGSNLHLVADFNATTPIEVIGAPSIANALFINGQASQYSTSSIGSWTTNVTWADPKLTLPTLSNLEWKYIDTLPEVQPGFDDSLWPVADLTTTNNTWRKLTTPTSLYASDYGFHSGSLLYRGHFVSQGTESTLYVNTRGGTAYGHSIWLNQTFIGSWAGVSTQNNTNVTYDLPPNLQSGKAYVFTVLIDHMGYDESGTVGSDEMKTPRGVFDYALAGRDKVDVGWKLTGNLGGEDYRDRVRGPLNEGGMYAERQGWHLPNPPTQNWDSRSPFDGISQAGVGFFSTQFDLNIPSGWDVPLSFTFGNSTQPPAEYRVQMYVNGFQYGKYVNHIGPQTSFPVPQGVLNYQGTNWLALTLWAHQSTGAKLENFQLESDTPVMSALGEVDFVGGSGYSQREGAY</sequence>
<evidence type="ECO:0000256" key="8">
    <source>
        <dbReference type="ARBA" id="ARBA00023157"/>
    </source>
</evidence>